<evidence type="ECO:0000313" key="3">
    <source>
        <dbReference type="Proteomes" id="UP000030653"/>
    </source>
</evidence>
<dbReference type="EMBL" id="JH795868">
    <property type="protein sequence ID" value="EJU00130.1"/>
    <property type="molecule type" value="Genomic_DNA"/>
</dbReference>
<accession>M5FWR5</accession>
<dbReference type="AlphaFoldDB" id="M5FWR5"/>
<protein>
    <submittedName>
        <fullName evidence="2">Uncharacterized protein</fullName>
    </submittedName>
</protein>
<organism evidence="2 3">
    <name type="scientific">Dacryopinax primogenitus (strain DJM 731)</name>
    <name type="common">Brown rot fungus</name>
    <dbReference type="NCBI Taxonomy" id="1858805"/>
    <lineage>
        <taxon>Eukaryota</taxon>
        <taxon>Fungi</taxon>
        <taxon>Dikarya</taxon>
        <taxon>Basidiomycota</taxon>
        <taxon>Agaricomycotina</taxon>
        <taxon>Dacrymycetes</taxon>
        <taxon>Dacrymycetales</taxon>
        <taxon>Dacrymycetaceae</taxon>
        <taxon>Dacryopinax</taxon>
    </lineage>
</organism>
<evidence type="ECO:0000313" key="2">
    <source>
        <dbReference type="EMBL" id="EJU00130.1"/>
    </source>
</evidence>
<dbReference type="GeneID" id="63688369"/>
<evidence type="ECO:0000256" key="1">
    <source>
        <dbReference type="SAM" id="MobiDB-lite"/>
    </source>
</evidence>
<keyword evidence="3" id="KW-1185">Reference proteome</keyword>
<gene>
    <name evidence="2" type="ORF">DACRYDRAFT_23606</name>
</gene>
<name>M5FWR5_DACPD</name>
<proteinExistence type="predicted"/>
<feature type="region of interest" description="Disordered" evidence="1">
    <location>
        <begin position="60"/>
        <end position="83"/>
    </location>
</feature>
<dbReference type="Proteomes" id="UP000030653">
    <property type="component" value="Unassembled WGS sequence"/>
</dbReference>
<reference evidence="2 3" key="1">
    <citation type="journal article" date="2012" name="Science">
        <title>The Paleozoic origin of enzymatic lignin decomposition reconstructed from 31 fungal genomes.</title>
        <authorList>
            <person name="Floudas D."/>
            <person name="Binder M."/>
            <person name="Riley R."/>
            <person name="Barry K."/>
            <person name="Blanchette R.A."/>
            <person name="Henrissat B."/>
            <person name="Martinez A.T."/>
            <person name="Otillar R."/>
            <person name="Spatafora J.W."/>
            <person name="Yadav J.S."/>
            <person name="Aerts A."/>
            <person name="Benoit I."/>
            <person name="Boyd A."/>
            <person name="Carlson A."/>
            <person name="Copeland A."/>
            <person name="Coutinho P.M."/>
            <person name="de Vries R.P."/>
            <person name="Ferreira P."/>
            <person name="Findley K."/>
            <person name="Foster B."/>
            <person name="Gaskell J."/>
            <person name="Glotzer D."/>
            <person name="Gorecki P."/>
            <person name="Heitman J."/>
            <person name="Hesse C."/>
            <person name="Hori C."/>
            <person name="Igarashi K."/>
            <person name="Jurgens J.A."/>
            <person name="Kallen N."/>
            <person name="Kersten P."/>
            <person name="Kohler A."/>
            <person name="Kuees U."/>
            <person name="Kumar T.K.A."/>
            <person name="Kuo A."/>
            <person name="LaButti K."/>
            <person name="Larrondo L.F."/>
            <person name="Lindquist E."/>
            <person name="Ling A."/>
            <person name="Lombard V."/>
            <person name="Lucas S."/>
            <person name="Lundell T."/>
            <person name="Martin R."/>
            <person name="McLaughlin D.J."/>
            <person name="Morgenstern I."/>
            <person name="Morin E."/>
            <person name="Murat C."/>
            <person name="Nagy L.G."/>
            <person name="Nolan M."/>
            <person name="Ohm R.A."/>
            <person name="Patyshakuliyeva A."/>
            <person name="Rokas A."/>
            <person name="Ruiz-Duenas F.J."/>
            <person name="Sabat G."/>
            <person name="Salamov A."/>
            <person name="Samejima M."/>
            <person name="Schmutz J."/>
            <person name="Slot J.C."/>
            <person name="St John F."/>
            <person name="Stenlid J."/>
            <person name="Sun H."/>
            <person name="Sun S."/>
            <person name="Syed K."/>
            <person name="Tsang A."/>
            <person name="Wiebenga A."/>
            <person name="Young D."/>
            <person name="Pisabarro A."/>
            <person name="Eastwood D.C."/>
            <person name="Martin F."/>
            <person name="Cullen D."/>
            <person name="Grigoriev I.V."/>
            <person name="Hibbett D.S."/>
        </authorList>
    </citation>
    <scope>NUCLEOTIDE SEQUENCE [LARGE SCALE GENOMIC DNA]</scope>
    <source>
        <strain evidence="2 3">DJM-731 SS1</strain>
    </source>
</reference>
<dbReference type="HOGENOM" id="CLU_2003838_0_0_1"/>
<feature type="compositionally biased region" description="Low complexity" evidence="1">
    <location>
        <begin position="60"/>
        <end position="80"/>
    </location>
</feature>
<sequence>MAYVGPIYTVLWHLEVTRRDWGILTYYGALWGRNNTLTSQFASHQYSACTTSSYSQTNQAAEARGGAAAPLSPSPRSSGLRPRRTPCGCFRPLLGPYDTLGCDRPLSVQLPRTPVLYLVALSVH</sequence>
<dbReference type="RefSeq" id="XP_040627027.1">
    <property type="nucleotide sequence ID" value="XM_040773307.1"/>
</dbReference>